<dbReference type="Proteomes" id="UP000631114">
    <property type="component" value="Unassembled WGS sequence"/>
</dbReference>
<accession>A0A835H691</accession>
<gene>
    <name evidence="1" type="ORF">IFM89_019752</name>
</gene>
<dbReference type="OrthoDB" id="3295at2759"/>
<dbReference type="AlphaFoldDB" id="A0A835H691"/>
<dbReference type="EMBL" id="JADFTS010000008">
    <property type="protein sequence ID" value="KAF9593025.1"/>
    <property type="molecule type" value="Genomic_DNA"/>
</dbReference>
<protein>
    <submittedName>
        <fullName evidence="1">Uncharacterized protein</fullName>
    </submittedName>
</protein>
<keyword evidence="2" id="KW-1185">Reference proteome</keyword>
<evidence type="ECO:0000313" key="2">
    <source>
        <dbReference type="Proteomes" id="UP000631114"/>
    </source>
</evidence>
<name>A0A835H691_9MAGN</name>
<dbReference type="PANTHER" id="PTHR16255">
    <property type="entry name" value="REQUIRED FOR MEIOTIC NUCLEAR DIVISION PROTEIN 1 HOMOLOG"/>
    <property type="match status" value="1"/>
</dbReference>
<comment type="caution">
    <text evidence="1">The sequence shown here is derived from an EMBL/GenBank/DDBJ whole genome shotgun (WGS) entry which is preliminary data.</text>
</comment>
<dbReference type="InterPro" id="IPR051624">
    <property type="entry name" value="RMD1/Sad1-interacting"/>
</dbReference>
<reference evidence="1 2" key="1">
    <citation type="submission" date="2020-10" db="EMBL/GenBank/DDBJ databases">
        <title>The Coptis chinensis genome and diversification of protoberbering-type alkaloids.</title>
        <authorList>
            <person name="Wang B."/>
            <person name="Shu S."/>
            <person name="Song C."/>
            <person name="Liu Y."/>
        </authorList>
    </citation>
    <scope>NUCLEOTIDE SEQUENCE [LARGE SCALE GENOMIC DNA]</scope>
    <source>
        <strain evidence="1">HL-2020</strain>
        <tissue evidence="1">Leaf</tissue>
    </source>
</reference>
<evidence type="ECO:0000313" key="1">
    <source>
        <dbReference type="EMBL" id="KAF9593025.1"/>
    </source>
</evidence>
<proteinExistence type="predicted"/>
<sequence>MRRGLNSLDNTPEYFGSVEDVPSLESTSPRSEDCSLIYDVKSLAWGHYGDANDRHKDASFREFLFVYGDRGIPVHIGILKWIFSSMEEHLNVKYTPRDGKKGDLKSLVSDLKPIVASVSLERLAQRAQEFIDKEKYEVGVLIIGCEYNEYQIYCAMMDYERSVRVEFFKANGCGVRHIEDDLDFTSTMSNGEIYKNVVKAVNLAILRSDRCGRPRHFLVLCQKHPIGPKILKDDEHLGSPQALPFRSFPPLSVIIEYEVREKSTLHTWMRGGLDYIMLHHLDIDRIHIIGSVLGQSIALDYYVSQLHSSWEWLNEVGNYIVEFDAYTGSRMISTQSRLVYCIHLKRGWNVFLPITEVHLALTPLQPVVFFGFHRRMSVTVVGTIEGGKAPTKIKTNMKKPIVNLVCHPWLPVLAVDTTIKLIGAGAFAFHPTSEWIFVGDRRGTLLAWDVSIERPNMIGIGFSFLEDFRMLISNWSSTRSGGAFHVKLQLGRCPVLSSFG</sequence>
<organism evidence="1 2">
    <name type="scientific">Coptis chinensis</name>
    <dbReference type="NCBI Taxonomy" id="261450"/>
    <lineage>
        <taxon>Eukaryota</taxon>
        <taxon>Viridiplantae</taxon>
        <taxon>Streptophyta</taxon>
        <taxon>Embryophyta</taxon>
        <taxon>Tracheophyta</taxon>
        <taxon>Spermatophyta</taxon>
        <taxon>Magnoliopsida</taxon>
        <taxon>Ranunculales</taxon>
        <taxon>Ranunculaceae</taxon>
        <taxon>Coptidoideae</taxon>
        <taxon>Coptis</taxon>
    </lineage>
</organism>
<dbReference type="PANTHER" id="PTHR16255:SF6">
    <property type="entry name" value="PROTEIN RETARDED ROOT GROWTH-LIKE"/>
    <property type="match status" value="1"/>
</dbReference>